<dbReference type="GO" id="GO:0005179">
    <property type="term" value="F:hormone activity"/>
    <property type="evidence" value="ECO:0007669"/>
    <property type="project" value="InterPro"/>
</dbReference>
<keyword evidence="5" id="KW-1015">Disulfide bond</keyword>
<dbReference type="InParanoid" id="A0A6J3CBE4"/>
<comment type="subunit">
    <text evidence="2">Heterodimer of a B chain and an A chain linked by two disulfide bonds.</text>
</comment>
<dbReference type="InterPro" id="IPR016179">
    <property type="entry name" value="Insulin-like"/>
</dbReference>
<evidence type="ECO:0000256" key="7">
    <source>
        <dbReference type="SAM" id="SignalP"/>
    </source>
</evidence>
<dbReference type="OrthoDB" id="10019596at2759"/>
<dbReference type="InterPro" id="IPR036438">
    <property type="entry name" value="Insulin-like_sf"/>
</dbReference>
<keyword evidence="3" id="KW-0165">Cleavage on pair of basic residues</keyword>
<keyword evidence="4 7" id="KW-0732">Signal</keyword>
<dbReference type="PANTHER" id="PTHR13647:SF4">
    <property type="entry name" value="INSULIN-LIKE PEPTIDE 1-RELATED"/>
    <property type="match status" value="1"/>
</dbReference>
<dbReference type="EMBL" id="OQ943369">
    <property type="protein sequence ID" value="WLY76841.1"/>
    <property type="molecule type" value="mRNA"/>
</dbReference>
<keyword evidence="10" id="KW-1185">Reference proteome</keyword>
<accession>A0A6J3CBE4</accession>
<organism evidence="10 11">
    <name type="scientific">Galleria mellonella</name>
    <name type="common">Greater wax moth</name>
    <dbReference type="NCBI Taxonomy" id="7137"/>
    <lineage>
        <taxon>Eukaryota</taxon>
        <taxon>Metazoa</taxon>
        <taxon>Ecdysozoa</taxon>
        <taxon>Arthropoda</taxon>
        <taxon>Hexapoda</taxon>
        <taxon>Insecta</taxon>
        <taxon>Pterygota</taxon>
        <taxon>Neoptera</taxon>
        <taxon>Endopterygota</taxon>
        <taxon>Lepidoptera</taxon>
        <taxon>Glossata</taxon>
        <taxon>Ditrysia</taxon>
        <taxon>Pyraloidea</taxon>
        <taxon>Pyralidae</taxon>
        <taxon>Galleriinae</taxon>
        <taxon>Galleria</taxon>
    </lineage>
</organism>
<feature type="domain" description="Insulin-like" evidence="8">
    <location>
        <begin position="23"/>
        <end position="97"/>
    </location>
</feature>
<feature type="chain" id="PRO_5044643096" evidence="7">
    <location>
        <begin position="20"/>
        <end position="97"/>
    </location>
</feature>
<evidence type="ECO:0000256" key="4">
    <source>
        <dbReference type="ARBA" id="ARBA00022729"/>
    </source>
</evidence>
<dbReference type="Pfam" id="PF00049">
    <property type="entry name" value="Insulin"/>
    <property type="match status" value="1"/>
</dbReference>
<gene>
    <name evidence="11" type="primary">LOC116413692</name>
</gene>
<reference evidence="11" key="2">
    <citation type="submission" date="2025-04" db="UniProtKB">
        <authorList>
            <consortium name="RefSeq"/>
        </authorList>
    </citation>
    <scope>IDENTIFICATION</scope>
    <source>
        <tissue evidence="11">Whole adult</tissue>
    </source>
</reference>
<dbReference type="Gene3D" id="1.10.100.10">
    <property type="entry name" value="Insulin-like"/>
    <property type="match status" value="1"/>
</dbReference>
<dbReference type="KEGG" id="gmw:116413692"/>
<dbReference type="SMART" id="SM00078">
    <property type="entry name" value="IlGF"/>
    <property type="match status" value="1"/>
</dbReference>
<keyword evidence="6" id="KW-0964">Secreted</keyword>
<dbReference type="CDD" id="cd04366">
    <property type="entry name" value="IlGF_insulin_bombyxin_like"/>
    <property type="match status" value="1"/>
</dbReference>
<dbReference type="InterPro" id="IPR022352">
    <property type="entry name" value="Ins/IGF/rlx"/>
</dbReference>
<evidence type="ECO:0000256" key="6">
    <source>
        <dbReference type="RuleBase" id="RU000406"/>
    </source>
</evidence>
<evidence type="ECO:0000256" key="3">
    <source>
        <dbReference type="ARBA" id="ARBA00022685"/>
    </source>
</evidence>
<protein>
    <submittedName>
        <fullName evidence="11">Bombyxin A-3 homolog</fullName>
    </submittedName>
    <submittedName>
        <fullName evidence="9">Insulin-like peptide transcript variant X5</fullName>
    </submittedName>
</protein>
<comment type="similarity">
    <text evidence="1 6">Belongs to the insulin family.</text>
</comment>
<evidence type="ECO:0000256" key="2">
    <source>
        <dbReference type="ARBA" id="ARBA00011207"/>
    </source>
</evidence>
<dbReference type="InterPro" id="IPR022353">
    <property type="entry name" value="Insulin_CS"/>
</dbReference>
<dbReference type="PANTHER" id="PTHR13647">
    <property type="entry name" value="INSULIN-LIKE PEPTIDE 2-RELATED"/>
    <property type="match status" value="1"/>
</dbReference>
<evidence type="ECO:0000313" key="10">
    <source>
        <dbReference type="Proteomes" id="UP001652740"/>
    </source>
</evidence>
<dbReference type="PRINTS" id="PR00276">
    <property type="entry name" value="INSULINFAMLY"/>
</dbReference>
<proteinExistence type="evidence at transcript level"/>
<evidence type="ECO:0000313" key="9">
    <source>
        <dbReference type="EMBL" id="WLY76841.1"/>
    </source>
</evidence>
<dbReference type="GO" id="GO:0005576">
    <property type="term" value="C:extracellular region"/>
    <property type="evidence" value="ECO:0007669"/>
    <property type="project" value="UniProtKB-SubCell"/>
</dbReference>
<name>A0A6J3CBE4_GALME</name>
<evidence type="ECO:0000313" key="11">
    <source>
        <dbReference type="RefSeq" id="XP_031770062.1"/>
    </source>
</evidence>
<evidence type="ECO:0000259" key="8">
    <source>
        <dbReference type="SMART" id="SM00078"/>
    </source>
</evidence>
<feature type="signal peptide" evidence="7">
    <location>
        <begin position="1"/>
        <end position="19"/>
    </location>
</feature>
<comment type="subcellular location">
    <subcellularLocation>
        <location evidence="6">Secreted</location>
    </subcellularLocation>
</comment>
<dbReference type="AlphaFoldDB" id="A0A6J3CBE4"/>
<evidence type="ECO:0000256" key="1">
    <source>
        <dbReference type="ARBA" id="ARBA00009034"/>
    </source>
</evidence>
<reference evidence="9" key="1">
    <citation type="submission" date="2023-05" db="EMBL/GenBank/DDBJ databases">
        <authorList>
            <person name="Luo L."/>
        </authorList>
    </citation>
    <scope>NUCLEOTIDE SEQUENCE</scope>
</reference>
<sequence length="97" mass="10950">MKFLVLLFALSAILYTTSGNSVQFYCGRRLSEALAYLCTEENVEKRSFNSIPNEEYSWSIPAFPKFRALEGVRGKRQGVATECCEKACTLSELLSYC</sequence>
<evidence type="ECO:0000256" key="5">
    <source>
        <dbReference type="ARBA" id="ARBA00023157"/>
    </source>
</evidence>
<dbReference type="SUPFAM" id="SSF56994">
    <property type="entry name" value="Insulin-like"/>
    <property type="match status" value="1"/>
</dbReference>
<dbReference type="PROSITE" id="PS00262">
    <property type="entry name" value="INSULIN"/>
    <property type="match status" value="1"/>
</dbReference>
<dbReference type="RefSeq" id="XP_031770062.1">
    <property type="nucleotide sequence ID" value="XM_031914202.1"/>
</dbReference>
<dbReference type="Proteomes" id="UP001652740">
    <property type="component" value="Unplaced"/>
</dbReference>
<dbReference type="GeneID" id="116413692"/>